<evidence type="ECO:0000256" key="7">
    <source>
        <dbReference type="ARBA" id="ARBA00023053"/>
    </source>
</evidence>
<evidence type="ECO:0000313" key="12">
    <source>
        <dbReference type="EMBL" id="MDG3584588.1"/>
    </source>
</evidence>
<evidence type="ECO:0000256" key="10">
    <source>
        <dbReference type="ARBA" id="ARBA00023201"/>
    </source>
</evidence>
<comment type="caution">
    <text evidence="12">The sequence shown here is derived from an EMBL/GenBank/DDBJ whole genome shotgun (WGS) entry which is preliminary data.</text>
</comment>
<evidence type="ECO:0000256" key="1">
    <source>
        <dbReference type="ARBA" id="ARBA00004651"/>
    </source>
</evidence>
<feature type="transmembrane region" description="Helical" evidence="11">
    <location>
        <begin position="439"/>
        <end position="458"/>
    </location>
</feature>
<keyword evidence="9 11" id="KW-0472">Membrane</keyword>
<dbReference type="InterPro" id="IPR056734">
    <property type="entry name" value="NANM"/>
</dbReference>
<evidence type="ECO:0000256" key="8">
    <source>
        <dbReference type="ARBA" id="ARBA00023065"/>
    </source>
</evidence>
<proteinExistence type="inferred from homology"/>
<feature type="transmembrane region" description="Helical" evidence="11">
    <location>
        <begin position="824"/>
        <end position="842"/>
    </location>
</feature>
<feature type="transmembrane region" description="Helical" evidence="11">
    <location>
        <begin position="625"/>
        <end position="643"/>
    </location>
</feature>
<dbReference type="EMBL" id="JAPMUA010000001">
    <property type="protein sequence ID" value="MDG3584588.1"/>
    <property type="molecule type" value="Genomic_DNA"/>
</dbReference>
<keyword evidence="13" id="KW-1185">Reference proteome</keyword>
<gene>
    <name evidence="12" type="ORF">OSR52_01820</name>
</gene>
<feature type="transmembrane region" description="Helical" evidence="11">
    <location>
        <begin position="574"/>
        <end position="593"/>
    </location>
</feature>
<dbReference type="InterPro" id="IPR038377">
    <property type="entry name" value="Na/Glc_symporter_sf"/>
</dbReference>
<dbReference type="NCBIfam" id="TIGR00813">
    <property type="entry name" value="sss"/>
    <property type="match status" value="1"/>
</dbReference>
<evidence type="ECO:0000256" key="3">
    <source>
        <dbReference type="ARBA" id="ARBA00022448"/>
    </source>
</evidence>
<organism evidence="12 13">
    <name type="scientific">Galbibacter pacificus</name>
    <dbReference type="NCBI Taxonomy" id="2996052"/>
    <lineage>
        <taxon>Bacteria</taxon>
        <taxon>Pseudomonadati</taxon>
        <taxon>Bacteroidota</taxon>
        <taxon>Flavobacteriia</taxon>
        <taxon>Flavobacteriales</taxon>
        <taxon>Flavobacteriaceae</taxon>
        <taxon>Galbibacter</taxon>
    </lineage>
</organism>
<dbReference type="SUPFAM" id="SSF117281">
    <property type="entry name" value="Kelch motif"/>
    <property type="match status" value="1"/>
</dbReference>
<dbReference type="Pfam" id="PF24996">
    <property type="entry name" value="NANM"/>
    <property type="match status" value="2"/>
</dbReference>
<comment type="subcellular location">
    <subcellularLocation>
        <location evidence="1">Cell membrane</location>
        <topology evidence="1">Multi-pass membrane protein</topology>
    </subcellularLocation>
</comment>
<feature type="transmembrane region" description="Helical" evidence="11">
    <location>
        <begin position="848"/>
        <end position="870"/>
    </location>
</feature>
<dbReference type="PROSITE" id="PS50283">
    <property type="entry name" value="NA_SOLUT_SYMP_3"/>
    <property type="match status" value="1"/>
</dbReference>
<dbReference type="InterPro" id="IPR051163">
    <property type="entry name" value="Sodium:Solute_Symporter_SSF"/>
</dbReference>
<feature type="transmembrane region" description="Helical" evidence="11">
    <location>
        <begin position="513"/>
        <end position="532"/>
    </location>
</feature>
<reference evidence="12" key="1">
    <citation type="submission" date="2022-11" db="EMBL/GenBank/DDBJ databases">
        <title>High-quality draft genome sequence of Galbibacter sp. strain CMA-7.</title>
        <authorList>
            <person name="Wei L."/>
            <person name="Dong C."/>
            <person name="Shao Z."/>
        </authorList>
    </citation>
    <scope>NUCLEOTIDE SEQUENCE</scope>
    <source>
        <strain evidence="12">CMA-7</strain>
    </source>
</reference>
<dbReference type="InterPro" id="IPR001734">
    <property type="entry name" value="Na/solute_symporter"/>
</dbReference>
<evidence type="ECO:0000256" key="9">
    <source>
        <dbReference type="ARBA" id="ARBA00023136"/>
    </source>
</evidence>
<keyword evidence="6 11" id="KW-1133">Transmembrane helix</keyword>
<keyword evidence="8" id="KW-0406">Ion transport</keyword>
<dbReference type="Pfam" id="PF00474">
    <property type="entry name" value="SSF"/>
    <property type="match status" value="1"/>
</dbReference>
<evidence type="ECO:0000256" key="6">
    <source>
        <dbReference type="ARBA" id="ARBA00022989"/>
    </source>
</evidence>
<name>A0ABT6FMU9_9FLAO</name>
<evidence type="ECO:0000256" key="4">
    <source>
        <dbReference type="ARBA" id="ARBA00022475"/>
    </source>
</evidence>
<feature type="transmembrane region" description="Helical" evidence="11">
    <location>
        <begin position="797"/>
        <end position="817"/>
    </location>
</feature>
<keyword evidence="10" id="KW-0739">Sodium transport</keyword>
<dbReference type="InterPro" id="IPR015915">
    <property type="entry name" value="Kelch-typ_b-propeller"/>
</dbReference>
<keyword evidence="3" id="KW-0813">Transport</keyword>
<accession>A0ABT6FMU9</accession>
<keyword evidence="7" id="KW-0915">Sodium</keyword>
<keyword evidence="5 11" id="KW-0812">Transmembrane</keyword>
<feature type="transmembrane region" description="Helical" evidence="11">
    <location>
        <begin position="538"/>
        <end position="562"/>
    </location>
</feature>
<dbReference type="RefSeq" id="WP_277898347.1">
    <property type="nucleotide sequence ID" value="NZ_JAPMUA010000001.1"/>
</dbReference>
<feature type="transmembrane region" description="Helical" evidence="11">
    <location>
        <begin position="664"/>
        <end position="689"/>
    </location>
</feature>
<evidence type="ECO:0000256" key="5">
    <source>
        <dbReference type="ARBA" id="ARBA00022692"/>
    </source>
</evidence>
<comment type="similarity">
    <text evidence="2">Belongs to the sodium:solute symporter (SSF) (TC 2.A.21) family.</text>
</comment>
<dbReference type="Gene3D" id="1.20.1730.10">
    <property type="entry name" value="Sodium/glucose cotransporter"/>
    <property type="match status" value="1"/>
</dbReference>
<dbReference type="PANTHER" id="PTHR42985">
    <property type="entry name" value="SODIUM-COUPLED MONOCARBOXYLATE TRANSPORTER"/>
    <property type="match status" value="1"/>
</dbReference>
<feature type="transmembrane region" description="Helical" evidence="11">
    <location>
        <begin position="709"/>
        <end position="731"/>
    </location>
</feature>
<keyword evidence="4" id="KW-1003">Cell membrane</keyword>
<dbReference type="Gene3D" id="2.120.10.80">
    <property type="entry name" value="Kelch-type beta propeller"/>
    <property type="match status" value="1"/>
</dbReference>
<feature type="transmembrane region" description="Helical" evidence="11">
    <location>
        <begin position="470"/>
        <end position="492"/>
    </location>
</feature>
<evidence type="ECO:0000256" key="11">
    <source>
        <dbReference type="SAM" id="Phobius"/>
    </source>
</evidence>
<dbReference type="Proteomes" id="UP001153642">
    <property type="component" value="Unassembled WGS sequence"/>
</dbReference>
<dbReference type="CDD" id="cd11495">
    <property type="entry name" value="SLC5sbd_NIS-like_u3"/>
    <property type="match status" value="1"/>
</dbReference>
<sequence>MMMIFQKYKLQYVLPVLLMVLYIFPARSQKLDSITGLQHQFLPNLPSTTVSVPSLGYAGMFGGPVQNGILAMGGANFPEGKPWEGGKKVWSSSIYLLRDNKWELLDEKLPSPIGYGASIAIDEGVLCIGGNNQKGGSSKVFLVKLNQNDEISIINFPPLPRPLSNLTAVRVENSIYVAGGDNKGQSYGGFYQLNLNAHKKWKVLKSMPGPARSFHSMAVQETSFSKKIFVFGGRSLQKGAGTELLNTYTSYNLKTQKWDSILPITVHGESKTIMAASAQPIGSMGILLFGGDDGKLFSELEALETKISNTDNDVIKQGLIKKKSGILDTHPGFSPEILSFNTITKSWMVYDSIASFPVTSLSFKSGRDFYFVSGEIRPGIRTPKIMRLSMGRHPKSFGALNYGILIAYLLISLFIGLYFSRKQKSTNDYFKGGGRVPWWASGLSVFGTLLSALTFMAIPAKSFLTDWSYFFLNMAAILIVPVIAIYFIPYFNKLKINTAYEFLEVRFNYTARVLGSISFILFQLGRIGIILLLPSLAISIVTGIPVEASILIMGFLCMAYTTFGGIEAVIWTDVLQVIVLMGGSILVIFWILFHSETSLLDAIDMASADHKFNIIDWDFNFTSSTIWVVLLGGLASSLITQGTDQTIVQRYLTSSSVKNARKTLYTNAVLTLPATVIFFGIGTLLFIFYSKMPEKLSPDIQINDSIFPWYIVNELPIGVSGLLIAGVFSAAMSSISSSLNSVSTAFCNDFYQKYYPKTPDLKLLLIARVATLVMGAIGVAFALWMANSNIKSLWDQFYRVLGLITGGLGGMFLLGIITKRANAAGTLWGVLLSAVAVWYISSYTKINFLLYSFIGLALSYLLGYALSLILKPKTN</sequence>
<dbReference type="PANTHER" id="PTHR42985:SF40">
    <property type="entry name" value="LD47995P-RELATED"/>
    <property type="match status" value="1"/>
</dbReference>
<evidence type="ECO:0000313" key="13">
    <source>
        <dbReference type="Proteomes" id="UP001153642"/>
    </source>
</evidence>
<protein>
    <submittedName>
        <fullName evidence="12">Sodium/solute symporter</fullName>
    </submittedName>
</protein>
<feature type="transmembrane region" description="Helical" evidence="11">
    <location>
        <begin position="399"/>
        <end position="419"/>
    </location>
</feature>
<feature type="transmembrane region" description="Helical" evidence="11">
    <location>
        <begin position="763"/>
        <end position="785"/>
    </location>
</feature>
<evidence type="ECO:0000256" key="2">
    <source>
        <dbReference type="ARBA" id="ARBA00006434"/>
    </source>
</evidence>